<dbReference type="SUPFAM" id="SSF54523">
    <property type="entry name" value="Pili subunits"/>
    <property type="match status" value="1"/>
</dbReference>
<dbReference type="NCBIfam" id="NF037980">
    <property type="entry name" value="T2SS_GspK"/>
    <property type="match status" value="1"/>
</dbReference>
<evidence type="ECO:0000256" key="6">
    <source>
        <dbReference type="ARBA" id="ARBA00022692"/>
    </source>
</evidence>
<dbReference type="KEGG" id="cari:FNU76_17390"/>
<proteinExistence type="inferred from homology"/>
<comment type="similarity">
    <text evidence="2 10">Belongs to the GSP K family.</text>
</comment>
<keyword evidence="7" id="KW-0653">Protein transport</keyword>
<evidence type="ECO:0000259" key="12">
    <source>
        <dbReference type="Pfam" id="PF21687"/>
    </source>
</evidence>
<dbReference type="InterPro" id="IPR049031">
    <property type="entry name" value="T2SSK_SAM-like_1st"/>
</dbReference>
<evidence type="ECO:0000259" key="11">
    <source>
        <dbReference type="Pfam" id="PF03934"/>
    </source>
</evidence>
<keyword evidence="3 10" id="KW-0813">Transport</keyword>
<keyword evidence="4 10" id="KW-1003">Cell membrane</keyword>
<dbReference type="EMBL" id="CP041730">
    <property type="protein sequence ID" value="QDQ27975.1"/>
    <property type="molecule type" value="Genomic_DNA"/>
</dbReference>
<dbReference type="Gene3D" id="1.10.40.60">
    <property type="entry name" value="EpsJ-like"/>
    <property type="match status" value="2"/>
</dbReference>
<keyword evidence="5 10" id="KW-0997">Cell inner membrane</keyword>
<keyword evidence="9 10" id="KW-0472">Membrane</keyword>
<dbReference type="Pfam" id="PF21687">
    <property type="entry name" value="T2SSK_1st"/>
    <property type="match status" value="1"/>
</dbReference>
<dbReference type="PANTHER" id="PTHR38831">
    <property type="entry name" value="TYPE II SECRETION SYSTEM PROTEIN K"/>
    <property type="match status" value="1"/>
</dbReference>
<dbReference type="SUPFAM" id="SSF158544">
    <property type="entry name" value="GspK insert domain-like"/>
    <property type="match status" value="1"/>
</dbReference>
<dbReference type="PANTHER" id="PTHR38831:SF1">
    <property type="entry name" value="TYPE II SECRETION SYSTEM PROTEIN K-RELATED"/>
    <property type="match status" value="1"/>
</dbReference>
<dbReference type="RefSeq" id="WP_144279362.1">
    <property type="nucleotide sequence ID" value="NZ_CP041730.1"/>
</dbReference>
<name>A0A516SIJ6_9NEIS</name>
<dbReference type="PIRSF" id="PIRSF002786">
    <property type="entry name" value="XcpX"/>
    <property type="match status" value="1"/>
</dbReference>
<keyword evidence="14" id="KW-1185">Reference proteome</keyword>
<evidence type="ECO:0000256" key="1">
    <source>
        <dbReference type="ARBA" id="ARBA00004533"/>
    </source>
</evidence>
<feature type="domain" description="T2SS protein K second SAM-like" evidence="11">
    <location>
        <begin position="216"/>
        <end position="268"/>
    </location>
</feature>
<evidence type="ECO:0000256" key="2">
    <source>
        <dbReference type="ARBA" id="ARBA00007246"/>
    </source>
</evidence>
<sequence>MRTRPSKQAGIAIITAVAIAALVAAIAGAMAFRHSLWLRQVANQLDMTQARVVARSAVDFSLLTLLDDAKQNLYDGETDSWRIPISNLPIEQGMADGKIYDVQGRFNLNNLLETDPAKLAIYENAFKTLLANAGGSPDLLNALADWLDEGSNVRNPGGAEDNEYMAMNPPRRAANGPLFDVEELRQVRGFSDELVEKLMPNVSALPYPPSGPASFVNVNFVSAEVLNALVPQISLSQAEALVAQAKKKPFQNIADFYAALGSQQLTQQLSTSNIFSIKSDYFLTDVEARFGRVKVAYRAMLTRDNSSSARLIWLRRR</sequence>
<dbReference type="GO" id="GO:0009306">
    <property type="term" value="P:protein secretion"/>
    <property type="evidence" value="ECO:0007669"/>
    <property type="project" value="InterPro"/>
</dbReference>
<dbReference type="GO" id="GO:0005886">
    <property type="term" value="C:plasma membrane"/>
    <property type="evidence" value="ECO:0007669"/>
    <property type="project" value="UniProtKB-SubCell"/>
</dbReference>
<dbReference type="InterPro" id="IPR005628">
    <property type="entry name" value="GspK"/>
</dbReference>
<gene>
    <name evidence="13" type="ORF">FNU76_17390</name>
</gene>
<dbReference type="AlphaFoldDB" id="A0A516SIJ6"/>
<protein>
    <recommendedName>
        <fullName evidence="10">Type II secretion system protein K</fullName>
    </recommendedName>
</protein>
<dbReference type="Pfam" id="PF03934">
    <property type="entry name" value="T2SSK"/>
    <property type="match status" value="1"/>
</dbReference>
<evidence type="ECO:0000256" key="10">
    <source>
        <dbReference type="PIRNR" id="PIRNR002786"/>
    </source>
</evidence>
<evidence type="ECO:0000256" key="5">
    <source>
        <dbReference type="ARBA" id="ARBA00022519"/>
    </source>
</evidence>
<organism evidence="13 14">
    <name type="scientific">Chitinimonas arctica</name>
    <dbReference type="NCBI Taxonomy" id="2594795"/>
    <lineage>
        <taxon>Bacteria</taxon>
        <taxon>Pseudomonadati</taxon>
        <taxon>Pseudomonadota</taxon>
        <taxon>Betaproteobacteria</taxon>
        <taxon>Neisseriales</taxon>
        <taxon>Chitinibacteraceae</taxon>
        <taxon>Chitinimonas</taxon>
    </lineage>
</organism>
<dbReference type="InterPro" id="IPR049179">
    <property type="entry name" value="T2SSK_SAM-like_2nd"/>
</dbReference>
<dbReference type="Gene3D" id="3.30.1300.30">
    <property type="entry name" value="GSPII I/J protein-like"/>
    <property type="match status" value="1"/>
</dbReference>
<evidence type="ECO:0000256" key="3">
    <source>
        <dbReference type="ARBA" id="ARBA00022448"/>
    </source>
</evidence>
<accession>A0A516SIJ6</accession>
<keyword evidence="6" id="KW-0812">Transmembrane</keyword>
<comment type="subcellular location">
    <subcellularLocation>
        <location evidence="1 10">Cell inner membrane</location>
    </subcellularLocation>
</comment>
<evidence type="ECO:0000256" key="4">
    <source>
        <dbReference type="ARBA" id="ARBA00022475"/>
    </source>
</evidence>
<dbReference type="OrthoDB" id="5293133at2"/>
<dbReference type="InterPro" id="IPR045584">
    <property type="entry name" value="Pilin-like"/>
</dbReference>
<dbReference type="InterPro" id="IPR038072">
    <property type="entry name" value="GspK_central_sf"/>
</dbReference>
<feature type="domain" description="T2SS protein K first SAM-like" evidence="12">
    <location>
        <begin position="104"/>
        <end position="206"/>
    </location>
</feature>
<evidence type="ECO:0000256" key="7">
    <source>
        <dbReference type="ARBA" id="ARBA00022927"/>
    </source>
</evidence>
<evidence type="ECO:0000313" key="14">
    <source>
        <dbReference type="Proteomes" id="UP000317550"/>
    </source>
</evidence>
<evidence type="ECO:0000256" key="9">
    <source>
        <dbReference type="ARBA" id="ARBA00023136"/>
    </source>
</evidence>
<keyword evidence="8" id="KW-1133">Transmembrane helix</keyword>
<dbReference type="Proteomes" id="UP000317550">
    <property type="component" value="Chromosome"/>
</dbReference>
<evidence type="ECO:0000313" key="13">
    <source>
        <dbReference type="EMBL" id="QDQ27975.1"/>
    </source>
</evidence>
<reference evidence="14" key="1">
    <citation type="submission" date="2019-07" db="EMBL/GenBank/DDBJ databases">
        <title>Chitinimonas sp. nov., isolated from Ny-Alesund, arctica soil.</title>
        <authorList>
            <person name="Xu Q."/>
            <person name="Peng F."/>
        </authorList>
    </citation>
    <scope>NUCLEOTIDE SEQUENCE [LARGE SCALE GENOMIC DNA]</scope>
    <source>
        <strain evidence="14">R3-44</strain>
    </source>
</reference>
<evidence type="ECO:0000256" key="8">
    <source>
        <dbReference type="ARBA" id="ARBA00022989"/>
    </source>
</evidence>